<feature type="transmembrane region" description="Helical" evidence="1">
    <location>
        <begin position="157"/>
        <end position="175"/>
    </location>
</feature>
<feature type="transmembrane region" description="Helical" evidence="1">
    <location>
        <begin position="132"/>
        <end position="151"/>
    </location>
</feature>
<feature type="transmembrane region" description="Helical" evidence="1">
    <location>
        <begin position="270"/>
        <end position="288"/>
    </location>
</feature>
<dbReference type="GO" id="GO:0016020">
    <property type="term" value="C:membrane"/>
    <property type="evidence" value="ECO:0007669"/>
    <property type="project" value="InterPro"/>
</dbReference>
<feature type="transmembrane region" description="Helical" evidence="1">
    <location>
        <begin position="245"/>
        <end position="264"/>
    </location>
</feature>
<dbReference type="Proteomes" id="UP000294887">
    <property type="component" value="Unassembled WGS sequence"/>
</dbReference>
<protein>
    <submittedName>
        <fullName evidence="3">Drug/metabolite transporter (DMT)-like permease</fullName>
    </submittedName>
</protein>
<keyword evidence="1" id="KW-0812">Transmembrane</keyword>
<sequence length="303" mass="34389">MKVVSAPQIPDRVNFGILLILIAYLFFSLTDGTTKWLVLLGYPAFQLAFIRYSFQLAIGTTEISFRGFDKNEIKDHFWLLVIRGAMLASVTACVFYSLKYLTLSMYSAILFTVPIFVSLISGPILGERVGPWRWFAIFMGFVGVVIIVSPFNESFHWASFLVLFAAIAMAIYSIITRKLAAKVRPHVLQFFTGLVGALVFLPFAVWLWQPVTLKALMLMTWVGFASWAGHELLTRAHKHAEASVLMPYSYSFIIYMTILGFIFYDEVPDEFTILGALVIIISGLIIWYRERRLKFKAKKDGAT</sequence>
<dbReference type="EMBL" id="SMFQ01000005">
    <property type="protein sequence ID" value="TCJ83144.1"/>
    <property type="molecule type" value="Genomic_DNA"/>
</dbReference>
<feature type="transmembrane region" description="Helical" evidence="1">
    <location>
        <begin position="104"/>
        <end position="125"/>
    </location>
</feature>
<evidence type="ECO:0000256" key="1">
    <source>
        <dbReference type="SAM" id="Phobius"/>
    </source>
</evidence>
<dbReference type="InterPro" id="IPR037185">
    <property type="entry name" value="EmrE-like"/>
</dbReference>
<gene>
    <name evidence="3" type="ORF">EV695_3882</name>
</gene>
<evidence type="ECO:0000313" key="3">
    <source>
        <dbReference type="EMBL" id="TCJ83144.1"/>
    </source>
</evidence>
<dbReference type="AlphaFoldDB" id="A0A4R1ETL7"/>
<keyword evidence="4" id="KW-1185">Reference proteome</keyword>
<name>A0A4R1ETL7_9GAMM</name>
<dbReference type="RefSeq" id="WP_131907624.1">
    <property type="nucleotide sequence ID" value="NZ_BAAAFU010000007.1"/>
</dbReference>
<feature type="domain" description="EamA" evidence="2">
    <location>
        <begin position="15"/>
        <end position="148"/>
    </location>
</feature>
<proteinExistence type="predicted"/>
<feature type="transmembrane region" description="Helical" evidence="1">
    <location>
        <begin position="77"/>
        <end position="98"/>
    </location>
</feature>
<feature type="transmembrane region" description="Helical" evidence="1">
    <location>
        <begin position="12"/>
        <end position="30"/>
    </location>
</feature>
<feature type="domain" description="EamA" evidence="2">
    <location>
        <begin position="157"/>
        <end position="286"/>
    </location>
</feature>
<evidence type="ECO:0000313" key="4">
    <source>
        <dbReference type="Proteomes" id="UP000294887"/>
    </source>
</evidence>
<dbReference type="PANTHER" id="PTHR22911">
    <property type="entry name" value="ACYL-MALONYL CONDENSING ENZYME-RELATED"/>
    <property type="match status" value="1"/>
</dbReference>
<organism evidence="3 4">
    <name type="scientific">Cocleimonas flava</name>
    <dbReference type="NCBI Taxonomy" id="634765"/>
    <lineage>
        <taxon>Bacteria</taxon>
        <taxon>Pseudomonadati</taxon>
        <taxon>Pseudomonadota</taxon>
        <taxon>Gammaproteobacteria</taxon>
        <taxon>Thiotrichales</taxon>
        <taxon>Thiotrichaceae</taxon>
        <taxon>Cocleimonas</taxon>
    </lineage>
</organism>
<dbReference type="Pfam" id="PF00892">
    <property type="entry name" value="EamA"/>
    <property type="match status" value="2"/>
</dbReference>
<dbReference type="OrthoDB" id="6115788at2"/>
<reference evidence="3 4" key="1">
    <citation type="submission" date="2019-03" db="EMBL/GenBank/DDBJ databases">
        <title>Genomic Encyclopedia of Type Strains, Phase IV (KMG-IV): sequencing the most valuable type-strain genomes for metagenomic binning, comparative biology and taxonomic classification.</title>
        <authorList>
            <person name="Goeker M."/>
        </authorList>
    </citation>
    <scope>NUCLEOTIDE SEQUENCE [LARGE SCALE GENOMIC DNA]</scope>
    <source>
        <strain evidence="3 4">DSM 24830</strain>
    </source>
</reference>
<evidence type="ECO:0000259" key="2">
    <source>
        <dbReference type="Pfam" id="PF00892"/>
    </source>
</evidence>
<feature type="transmembrane region" description="Helical" evidence="1">
    <location>
        <begin position="187"/>
        <end position="209"/>
    </location>
</feature>
<keyword evidence="1" id="KW-0472">Membrane</keyword>
<dbReference type="SUPFAM" id="SSF103481">
    <property type="entry name" value="Multidrug resistance efflux transporter EmrE"/>
    <property type="match status" value="2"/>
</dbReference>
<comment type="caution">
    <text evidence="3">The sequence shown here is derived from an EMBL/GenBank/DDBJ whole genome shotgun (WGS) entry which is preliminary data.</text>
</comment>
<dbReference type="PANTHER" id="PTHR22911:SF103">
    <property type="entry name" value="BLR2811 PROTEIN"/>
    <property type="match status" value="1"/>
</dbReference>
<keyword evidence="1" id="KW-1133">Transmembrane helix</keyword>
<dbReference type="InterPro" id="IPR000620">
    <property type="entry name" value="EamA_dom"/>
</dbReference>
<accession>A0A4R1ETL7</accession>